<keyword evidence="1" id="KW-0597">Phosphoprotein</keyword>
<evidence type="ECO:0000256" key="3">
    <source>
        <dbReference type="ARBA" id="ARBA00023015"/>
    </source>
</evidence>
<sequence length="120" mass="13363">MARILSVDDSLTIRNLVKSMLESEGFEVVSANDGVDAMEIARKQTFDLVLSDINMPNMNGISLVSKLRRLDAYADIPIIMLTTEDSDFKKNKAKNFGASGWLQKPFTQERLVGAVQKLLN</sequence>
<dbReference type="SMART" id="SM00448">
    <property type="entry name" value="REC"/>
    <property type="match status" value="1"/>
</dbReference>
<dbReference type="InterPro" id="IPR011006">
    <property type="entry name" value="CheY-like_superfamily"/>
</dbReference>
<dbReference type="Pfam" id="PF00072">
    <property type="entry name" value="Response_reg"/>
    <property type="match status" value="1"/>
</dbReference>
<evidence type="ECO:0000313" key="7">
    <source>
        <dbReference type="EMBL" id="VAW88504.1"/>
    </source>
</evidence>
<evidence type="ECO:0000259" key="6">
    <source>
        <dbReference type="PROSITE" id="PS50110"/>
    </source>
</evidence>
<dbReference type="PANTHER" id="PTHR44591:SF25">
    <property type="entry name" value="CHEMOTAXIS TWO-COMPONENT RESPONSE REGULATOR"/>
    <property type="match status" value="1"/>
</dbReference>
<dbReference type="GO" id="GO:0000160">
    <property type="term" value="P:phosphorelay signal transduction system"/>
    <property type="evidence" value="ECO:0007669"/>
    <property type="project" value="UniProtKB-KW"/>
</dbReference>
<keyword evidence="7" id="KW-0675">Receptor</keyword>
<evidence type="ECO:0000256" key="1">
    <source>
        <dbReference type="ARBA" id="ARBA00022553"/>
    </source>
</evidence>
<keyword evidence="4" id="KW-0238">DNA-binding</keyword>
<dbReference type="SUPFAM" id="SSF52172">
    <property type="entry name" value="CheY-like"/>
    <property type="match status" value="1"/>
</dbReference>
<dbReference type="FunFam" id="3.40.50.2300:FF:000001">
    <property type="entry name" value="DNA-binding response regulator PhoB"/>
    <property type="match status" value="1"/>
</dbReference>
<protein>
    <submittedName>
        <fullName evidence="7">Chemotaxis regulator - transmits chemoreceptor signals to flagelllar motor components CheY</fullName>
    </submittedName>
</protein>
<name>A0A3B1A452_9ZZZZ</name>
<feature type="domain" description="Response regulatory" evidence="6">
    <location>
        <begin position="3"/>
        <end position="119"/>
    </location>
</feature>
<dbReference type="PANTHER" id="PTHR44591">
    <property type="entry name" value="STRESS RESPONSE REGULATOR PROTEIN 1"/>
    <property type="match status" value="1"/>
</dbReference>
<keyword evidence="5" id="KW-0804">Transcription</keyword>
<dbReference type="AlphaFoldDB" id="A0A3B1A452"/>
<reference evidence="7" key="1">
    <citation type="submission" date="2018-06" db="EMBL/GenBank/DDBJ databases">
        <authorList>
            <person name="Zhirakovskaya E."/>
        </authorList>
    </citation>
    <scope>NUCLEOTIDE SEQUENCE</scope>
</reference>
<dbReference type="PROSITE" id="PS50110">
    <property type="entry name" value="RESPONSE_REGULATORY"/>
    <property type="match status" value="1"/>
</dbReference>
<dbReference type="InterPro" id="IPR050595">
    <property type="entry name" value="Bact_response_regulator"/>
</dbReference>
<proteinExistence type="predicted"/>
<keyword evidence="3" id="KW-0805">Transcription regulation</keyword>
<keyword evidence="2" id="KW-0902">Two-component regulatory system</keyword>
<evidence type="ECO:0000256" key="4">
    <source>
        <dbReference type="ARBA" id="ARBA00023125"/>
    </source>
</evidence>
<accession>A0A3B1A452</accession>
<dbReference type="Gene3D" id="3.40.50.2300">
    <property type="match status" value="1"/>
</dbReference>
<gene>
    <name evidence="7" type="ORF">MNBD_GAMMA17-653</name>
</gene>
<evidence type="ECO:0000256" key="2">
    <source>
        <dbReference type="ARBA" id="ARBA00023012"/>
    </source>
</evidence>
<dbReference type="InterPro" id="IPR001789">
    <property type="entry name" value="Sig_transdc_resp-reg_receiver"/>
</dbReference>
<dbReference type="GO" id="GO:0003677">
    <property type="term" value="F:DNA binding"/>
    <property type="evidence" value="ECO:0007669"/>
    <property type="project" value="UniProtKB-KW"/>
</dbReference>
<evidence type="ECO:0000256" key="5">
    <source>
        <dbReference type="ARBA" id="ARBA00023163"/>
    </source>
</evidence>
<organism evidence="7">
    <name type="scientific">hydrothermal vent metagenome</name>
    <dbReference type="NCBI Taxonomy" id="652676"/>
    <lineage>
        <taxon>unclassified sequences</taxon>
        <taxon>metagenomes</taxon>
        <taxon>ecological metagenomes</taxon>
    </lineage>
</organism>
<dbReference type="EMBL" id="UOFQ01000099">
    <property type="protein sequence ID" value="VAW88504.1"/>
    <property type="molecule type" value="Genomic_DNA"/>
</dbReference>